<dbReference type="OMA" id="HRPVPIK"/>
<dbReference type="AlphaFoldDB" id="A0A401PDC8"/>
<reference evidence="18 19" key="1">
    <citation type="journal article" date="2018" name="Nat. Ecol. Evol.">
        <title>Shark genomes provide insights into elasmobranch evolution and the origin of vertebrates.</title>
        <authorList>
            <person name="Hara Y"/>
            <person name="Yamaguchi K"/>
            <person name="Onimaru K"/>
            <person name="Kadota M"/>
            <person name="Koyanagi M"/>
            <person name="Keeley SD"/>
            <person name="Tatsumi K"/>
            <person name="Tanaka K"/>
            <person name="Motone F"/>
            <person name="Kageyama Y"/>
            <person name="Nozu R"/>
            <person name="Adachi N"/>
            <person name="Nishimura O"/>
            <person name="Nakagawa R"/>
            <person name="Tanegashima C"/>
            <person name="Kiyatake I"/>
            <person name="Matsumoto R"/>
            <person name="Murakumo K"/>
            <person name="Nishida K"/>
            <person name="Terakita A"/>
            <person name="Kuratani S"/>
            <person name="Sato K"/>
            <person name="Hyodo S Kuraku.S."/>
        </authorList>
    </citation>
    <scope>NUCLEOTIDE SEQUENCE [LARGE SCALE GENOMIC DNA]</scope>
</reference>
<dbReference type="STRING" id="75743.A0A401PDC8"/>
<dbReference type="Proteomes" id="UP000288216">
    <property type="component" value="Unassembled WGS sequence"/>
</dbReference>
<evidence type="ECO:0000256" key="15">
    <source>
        <dbReference type="PROSITE-ProRule" id="PRU00042"/>
    </source>
</evidence>
<dbReference type="EMBL" id="BFAA01001886">
    <property type="protein sequence ID" value="GCB71123.1"/>
    <property type="molecule type" value="Genomic_DNA"/>
</dbReference>
<dbReference type="FunFam" id="3.30.160.60:FF:000455">
    <property type="entry name" value="Transcription factor Sp2"/>
    <property type="match status" value="1"/>
</dbReference>
<evidence type="ECO:0000256" key="16">
    <source>
        <dbReference type="SAM" id="MobiDB-lite"/>
    </source>
</evidence>
<evidence type="ECO:0000256" key="12">
    <source>
        <dbReference type="ARBA" id="ARBA00038409"/>
    </source>
</evidence>
<comment type="subcellular location">
    <subcellularLocation>
        <location evidence="1">Nucleus</location>
    </subcellularLocation>
</comment>
<keyword evidence="7" id="KW-0805">Transcription regulation</keyword>
<evidence type="ECO:0000256" key="6">
    <source>
        <dbReference type="ARBA" id="ARBA00022833"/>
    </source>
</evidence>
<dbReference type="PANTHER" id="PTHR23235">
    <property type="entry name" value="KRUEPPEL-LIKE TRANSCRIPTION FACTOR"/>
    <property type="match status" value="1"/>
</dbReference>
<dbReference type="Pfam" id="PF00096">
    <property type="entry name" value="zf-C2H2"/>
    <property type="match status" value="3"/>
</dbReference>
<evidence type="ECO:0000256" key="13">
    <source>
        <dbReference type="ARBA" id="ARBA00056082"/>
    </source>
</evidence>
<keyword evidence="2" id="KW-0597">Phosphoprotein</keyword>
<feature type="domain" description="C2H2-type" evidence="17">
    <location>
        <begin position="579"/>
        <end position="608"/>
    </location>
</feature>
<feature type="region of interest" description="Disordered" evidence="16">
    <location>
        <begin position="422"/>
        <end position="446"/>
    </location>
</feature>
<keyword evidence="9" id="KW-0010">Activator</keyword>
<keyword evidence="8" id="KW-0238">DNA-binding</keyword>
<dbReference type="FunFam" id="3.30.160.60:FF:000421">
    <property type="entry name" value="Sp2 transcription factor"/>
    <property type="match status" value="1"/>
</dbReference>
<dbReference type="FunFam" id="3.30.160.60:FF:000014">
    <property type="entry name" value="Transcription factor Sp3"/>
    <property type="match status" value="1"/>
</dbReference>
<dbReference type="CDD" id="cd22540">
    <property type="entry name" value="SP2_N"/>
    <property type="match status" value="1"/>
</dbReference>
<dbReference type="GO" id="GO:0005634">
    <property type="term" value="C:nucleus"/>
    <property type="evidence" value="ECO:0007669"/>
    <property type="project" value="UniProtKB-SubCell"/>
</dbReference>
<dbReference type="GO" id="GO:0000981">
    <property type="term" value="F:DNA-binding transcription factor activity, RNA polymerase II-specific"/>
    <property type="evidence" value="ECO:0007669"/>
    <property type="project" value="TreeGrafter"/>
</dbReference>
<comment type="similarity">
    <text evidence="12">Belongs to the Sp1 C2H2-type zinc-finger protein family.</text>
</comment>
<evidence type="ECO:0000256" key="11">
    <source>
        <dbReference type="ARBA" id="ARBA00023242"/>
    </source>
</evidence>
<evidence type="ECO:0000256" key="14">
    <source>
        <dbReference type="ARBA" id="ARBA00067537"/>
    </source>
</evidence>
<keyword evidence="10" id="KW-0804">Transcription</keyword>
<gene>
    <name evidence="18" type="ORF">scyTo_0005848</name>
</gene>
<dbReference type="PROSITE" id="PS00028">
    <property type="entry name" value="ZINC_FINGER_C2H2_1"/>
    <property type="match status" value="3"/>
</dbReference>
<comment type="function">
    <text evidence="13">Binds to GC box promoters elements and selectively activates mRNA synthesis from genes that contain functional recognition sites.</text>
</comment>
<evidence type="ECO:0000256" key="7">
    <source>
        <dbReference type="ARBA" id="ARBA00023015"/>
    </source>
</evidence>
<keyword evidence="3" id="KW-0479">Metal-binding</keyword>
<feature type="domain" description="C2H2-type" evidence="17">
    <location>
        <begin position="639"/>
        <end position="666"/>
    </location>
</feature>
<evidence type="ECO:0000256" key="3">
    <source>
        <dbReference type="ARBA" id="ARBA00022723"/>
    </source>
</evidence>
<dbReference type="GO" id="GO:0000978">
    <property type="term" value="F:RNA polymerase II cis-regulatory region sequence-specific DNA binding"/>
    <property type="evidence" value="ECO:0007669"/>
    <property type="project" value="TreeGrafter"/>
</dbReference>
<evidence type="ECO:0000256" key="8">
    <source>
        <dbReference type="ARBA" id="ARBA00023125"/>
    </source>
</evidence>
<dbReference type="Gene3D" id="3.30.160.60">
    <property type="entry name" value="Classic Zinc Finger"/>
    <property type="match status" value="3"/>
</dbReference>
<dbReference type="InterPro" id="IPR036236">
    <property type="entry name" value="Znf_C2H2_sf"/>
</dbReference>
<evidence type="ECO:0000256" key="5">
    <source>
        <dbReference type="ARBA" id="ARBA00022771"/>
    </source>
</evidence>
<name>A0A401PDC8_SCYTO</name>
<dbReference type="OrthoDB" id="6365676at2759"/>
<dbReference type="PROSITE" id="PS50157">
    <property type="entry name" value="ZINC_FINGER_C2H2_2"/>
    <property type="match status" value="3"/>
</dbReference>
<evidence type="ECO:0000256" key="10">
    <source>
        <dbReference type="ARBA" id="ARBA00023163"/>
    </source>
</evidence>
<evidence type="ECO:0000313" key="19">
    <source>
        <dbReference type="Proteomes" id="UP000288216"/>
    </source>
</evidence>
<evidence type="ECO:0000256" key="2">
    <source>
        <dbReference type="ARBA" id="ARBA00022553"/>
    </source>
</evidence>
<evidence type="ECO:0000313" key="18">
    <source>
        <dbReference type="EMBL" id="GCB71123.1"/>
    </source>
</evidence>
<comment type="caution">
    <text evidence="18">The sequence shown here is derived from an EMBL/GenBank/DDBJ whole genome shotgun (WGS) entry which is preliminary data.</text>
</comment>
<dbReference type="SMART" id="SM00355">
    <property type="entry name" value="ZnF_C2H2"/>
    <property type="match status" value="3"/>
</dbReference>
<keyword evidence="4" id="KW-0677">Repeat</keyword>
<feature type="compositionally biased region" description="Low complexity" evidence="16">
    <location>
        <begin position="422"/>
        <end position="433"/>
    </location>
</feature>
<proteinExistence type="inferred from homology"/>
<protein>
    <recommendedName>
        <fullName evidence="14">Transcription factor Sp2</fullName>
    </recommendedName>
</protein>
<accession>A0A401PDC8</accession>
<dbReference type="InterPro" id="IPR013087">
    <property type="entry name" value="Znf_C2H2_type"/>
</dbReference>
<dbReference type="SUPFAM" id="SSF57667">
    <property type="entry name" value="beta-beta-alpha zinc fingers"/>
    <property type="match status" value="2"/>
</dbReference>
<keyword evidence="5 15" id="KW-0863">Zinc-finger</keyword>
<keyword evidence="19" id="KW-1185">Reference proteome</keyword>
<dbReference type="PANTHER" id="PTHR23235:SF1">
    <property type="entry name" value="TRANSCRIPTION FACTOR SP2"/>
    <property type="match status" value="1"/>
</dbReference>
<evidence type="ECO:0000256" key="4">
    <source>
        <dbReference type="ARBA" id="ARBA00022737"/>
    </source>
</evidence>
<evidence type="ECO:0000256" key="9">
    <source>
        <dbReference type="ARBA" id="ARBA00023159"/>
    </source>
</evidence>
<keyword evidence="6" id="KW-0862">Zinc</keyword>
<evidence type="ECO:0000259" key="17">
    <source>
        <dbReference type="PROSITE" id="PS50157"/>
    </source>
</evidence>
<feature type="domain" description="C2H2-type" evidence="17">
    <location>
        <begin position="609"/>
        <end position="638"/>
    </location>
</feature>
<dbReference type="GO" id="GO:0008270">
    <property type="term" value="F:zinc ion binding"/>
    <property type="evidence" value="ECO:0007669"/>
    <property type="project" value="UniProtKB-KW"/>
</dbReference>
<sequence length="668" mass="71132">MDLVALTPCTPSGRPTIRRFCLLEAFSCSSTFALMFYRDQRDTMATTTTISPCEYLQPAAATMIEDSQPSPLALLAATCSKIGPPAVESSSSPTPVAVQVVTKKLPLLKPAPAPNGQNGGNFSLIGANGKVFQIQGSQVTSQAISPSVSGQLVLAIQNQAMVSKGSRQNIQYQVIPQVQTLGGQTLQIANVQQNLAGQIQIIPGTNQAFVTTAVASNAQKISPQKMHMKPAVSLPVQVQKIRSTTVQAQGNIIKLAGGGNVALSVPISNLVGAGDGTAIQLTGDAICGTGSMKLSKRSRRKSANPAAVTETMTLVETSSGNVIQPGTNVLLVQSPGSNVMQQVQMMQPKQEQAVQTIPQQAIRVVQAASLSGHTLPTVPQKSPQNLQVQTSEHNSTPVIIRTQSVSSSGQVNWHTLQVKNSSPLQQGSSLSSSFPRIAPASSGKRSSVGSLIRKGTALPRIAPAGGAINLNTAQFAAGQAIQTISINGLQVPGLPVTVTNAAGQQQLSVQAGVMSPVSANNITITGLSPTQLHMEPALPADEIAEQQVHQNKKLKRMACTCPNCKDGEKRSGEVGKKKHVCHIPGCEKVFRKTSLLRAHVRLHTGERPFVCSWVYCGKRFTRSDELQRHSRTHTGEKRFECGQCRKRFMRSDHLTKHYKTHLNTKNLV</sequence>
<keyword evidence="11" id="KW-0539">Nucleus</keyword>
<evidence type="ECO:0000256" key="1">
    <source>
        <dbReference type="ARBA" id="ARBA00004123"/>
    </source>
</evidence>
<organism evidence="18 19">
    <name type="scientific">Scyliorhinus torazame</name>
    <name type="common">Cloudy catshark</name>
    <name type="synonym">Catulus torazame</name>
    <dbReference type="NCBI Taxonomy" id="75743"/>
    <lineage>
        <taxon>Eukaryota</taxon>
        <taxon>Metazoa</taxon>
        <taxon>Chordata</taxon>
        <taxon>Craniata</taxon>
        <taxon>Vertebrata</taxon>
        <taxon>Chondrichthyes</taxon>
        <taxon>Elasmobranchii</taxon>
        <taxon>Galeomorphii</taxon>
        <taxon>Galeoidea</taxon>
        <taxon>Carcharhiniformes</taxon>
        <taxon>Scyliorhinidae</taxon>
        <taxon>Scyliorhinus</taxon>
    </lineage>
</organism>